<dbReference type="Gene3D" id="3.40.50.620">
    <property type="entry name" value="HUPs"/>
    <property type="match status" value="1"/>
</dbReference>
<dbReference type="PANTHER" id="PTHR46268">
    <property type="entry name" value="STRESS RESPONSE PROTEIN NHAX"/>
    <property type="match status" value="1"/>
</dbReference>
<evidence type="ECO:0000313" key="4">
    <source>
        <dbReference type="Proteomes" id="UP000322214"/>
    </source>
</evidence>
<dbReference type="PRINTS" id="PR01438">
    <property type="entry name" value="UNVRSLSTRESS"/>
</dbReference>
<dbReference type="OrthoDB" id="9788959at2"/>
<dbReference type="InterPro" id="IPR006016">
    <property type="entry name" value="UspA"/>
</dbReference>
<dbReference type="AlphaFoldDB" id="A0A5B9PBD0"/>
<dbReference type="SUPFAM" id="SSF52402">
    <property type="entry name" value="Adenine nucleotide alpha hydrolases-like"/>
    <property type="match status" value="1"/>
</dbReference>
<evidence type="ECO:0000313" key="3">
    <source>
        <dbReference type="EMBL" id="QEG20431.1"/>
    </source>
</evidence>
<evidence type="ECO:0000256" key="1">
    <source>
        <dbReference type="ARBA" id="ARBA00008791"/>
    </source>
</evidence>
<evidence type="ECO:0000259" key="2">
    <source>
        <dbReference type="Pfam" id="PF00582"/>
    </source>
</evidence>
<feature type="domain" description="UspA" evidence="2">
    <location>
        <begin position="22"/>
        <end position="152"/>
    </location>
</feature>
<name>A0A5B9PBD0_9BACT</name>
<dbReference type="KEGG" id="mff:MFFC18_02790"/>
<dbReference type="PANTHER" id="PTHR46268:SF6">
    <property type="entry name" value="UNIVERSAL STRESS PROTEIN UP12"/>
    <property type="match status" value="1"/>
</dbReference>
<dbReference type="CDD" id="cd00293">
    <property type="entry name" value="USP-like"/>
    <property type="match status" value="1"/>
</dbReference>
<proteinExistence type="inferred from homology"/>
<comment type="similarity">
    <text evidence="1">Belongs to the universal stress protein A family.</text>
</comment>
<accession>A0A5B9PBD0</accession>
<dbReference type="Pfam" id="PF00582">
    <property type="entry name" value="Usp"/>
    <property type="match status" value="1"/>
</dbReference>
<keyword evidence="4" id="KW-1185">Reference proteome</keyword>
<dbReference type="InterPro" id="IPR014729">
    <property type="entry name" value="Rossmann-like_a/b/a_fold"/>
</dbReference>
<dbReference type="Proteomes" id="UP000322214">
    <property type="component" value="Chromosome"/>
</dbReference>
<sequence length="169" mass="18658">MGNATSNKTIEDDSLSEPAVPIVVPWDFSNHAKAALRYARQQFANPDIHVLCVLEAPNPYEIGFQWGVDSEQEAAQKCAEDFAKEAGVQHASETEFECRFGDPADEIARYAKSVHAEFIVMSTHGRTGLQKLVLGSVAQKVITRASCPVILLPNHWYESNDKQIEKADG</sequence>
<gene>
    <name evidence="3" type="ORF">MFFC18_02790</name>
</gene>
<dbReference type="STRING" id="980251.GCA_001642875_04552"/>
<reference evidence="3 4" key="1">
    <citation type="submission" date="2019-08" db="EMBL/GenBank/DDBJ databases">
        <title>Deep-cultivation of Planctomycetes and their phenomic and genomic characterization uncovers novel biology.</title>
        <authorList>
            <person name="Wiegand S."/>
            <person name="Jogler M."/>
            <person name="Boedeker C."/>
            <person name="Pinto D."/>
            <person name="Vollmers J."/>
            <person name="Rivas-Marin E."/>
            <person name="Kohn T."/>
            <person name="Peeters S.H."/>
            <person name="Heuer A."/>
            <person name="Rast P."/>
            <person name="Oberbeckmann S."/>
            <person name="Bunk B."/>
            <person name="Jeske O."/>
            <person name="Meyerdierks A."/>
            <person name="Storesund J.E."/>
            <person name="Kallscheuer N."/>
            <person name="Luecker S."/>
            <person name="Lage O.M."/>
            <person name="Pohl T."/>
            <person name="Merkel B.J."/>
            <person name="Hornburger P."/>
            <person name="Mueller R.-W."/>
            <person name="Bruemmer F."/>
            <person name="Labrenz M."/>
            <person name="Spormann A.M."/>
            <person name="Op den Camp H."/>
            <person name="Overmann J."/>
            <person name="Amann R."/>
            <person name="Jetten M.S.M."/>
            <person name="Mascher T."/>
            <person name="Medema M.H."/>
            <person name="Devos D.P."/>
            <person name="Kaster A.-K."/>
            <person name="Ovreas L."/>
            <person name="Rohde M."/>
            <person name="Galperin M.Y."/>
            <person name="Jogler C."/>
        </authorList>
    </citation>
    <scope>NUCLEOTIDE SEQUENCE [LARGE SCALE GENOMIC DNA]</scope>
    <source>
        <strain evidence="3 4">FC18</strain>
    </source>
</reference>
<protein>
    <recommendedName>
        <fullName evidence="2">UspA domain-containing protein</fullName>
    </recommendedName>
</protein>
<dbReference type="InterPro" id="IPR006015">
    <property type="entry name" value="Universal_stress_UspA"/>
</dbReference>
<organism evidence="3 4">
    <name type="scientific">Mariniblastus fucicola</name>
    <dbReference type="NCBI Taxonomy" id="980251"/>
    <lineage>
        <taxon>Bacteria</taxon>
        <taxon>Pseudomonadati</taxon>
        <taxon>Planctomycetota</taxon>
        <taxon>Planctomycetia</taxon>
        <taxon>Pirellulales</taxon>
        <taxon>Pirellulaceae</taxon>
        <taxon>Mariniblastus</taxon>
    </lineage>
</organism>
<dbReference type="EMBL" id="CP042912">
    <property type="protein sequence ID" value="QEG20431.1"/>
    <property type="molecule type" value="Genomic_DNA"/>
</dbReference>